<comment type="caution">
    <text evidence="2">The sequence shown here is derived from an EMBL/GenBank/DDBJ whole genome shotgun (WGS) entry which is preliminary data.</text>
</comment>
<reference evidence="3" key="1">
    <citation type="journal article" date="2019" name="Curr. Biol.">
        <title>Genome Sequence of Striga asiatica Provides Insight into the Evolution of Plant Parasitism.</title>
        <authorList>
            <person name="Yoshida S."/>
            <person name="Kim S."/>
            <person name="Wafula E.K."/>
            <person name="Tanskanen J."/>
            <person name="Kim Y.M."/>
            <person name="Honaas L."/>
            <person name="Yang Z."/>
            <person name="Spallek T."/>
            <person name="Conn C.E."/>
            <person name="Ichihashi Y."/>
            <person name="Cheong K."/>
            <person name="Cui S."/>
            <person name="Der J.P."/>
            <person name="Gundlach H."/>
            <person name="Jiao Y."/>
            <person name="Hori C."/>
            <person name="Ishida J.K."/>
            <person name="Kasahara H."/>
            <person name="Kiba T."/>
            <person name="Kim M.S."/>
            <person name="Koo N."/>
            <person name="Laohavisit A."/>
            <person name="Lee Y.H."/>
            <person name="Lumba S."/>
            <person name="McCourt P."/>
            <person name="Mortimer J.C."/>
            <person name="Mutuku J.M."/>
            <person name="Nomura T."/>
            <person name="Sasaki-Sekimoto Y."/>
            <person name="Seto Y."/>
            <person name="Wang Y."/>
            <person name="Wakatake T."/>
            <person name="Sakakibara H."/>
            <person name="Demura T."/>
            <person name="Yamaguchi S."/>
            <person name="Yoneyama K."/>
            <person name="Manabe R.I."/>
            <person name="Nelson D.C."/>
            <person name="Schulman A.H."/>
            <person name="Timko M.P."/>
            <person name="dePamphilis C.W."/>
            <person name="Choi D."/>
            <person name="Shirasu K."/>
        </authorList>
    </citation>
    <scope>NUCLEOTIDE SEQUENCE [LARGE SCALE GENOMIC DNA]</scope>
    <source>
        <strain evidence="3">cv. UVA1</strain>
    </source>
</reference>
<feature type="compositionally biased region" description="Polar residues" evidence="1">
    <location>
        <begin position="15"/>
        <end position="27"/>
    </location>
</feature>
<evidence type="ECO:0000313" key="3">
    <source>
        <dbReference type="Proteomes" id="UP000325081"/>
    </source>
</evidence>
<dbReference type="Proteomes" id="UP000325081">
    <property type="component" value="Unassembled WGS sequence"/>
</dbReference>
<feature type="region of interest" description="Disordered" evidence="1">
    <location>
        <begin position="1"/>
        <end position="151"/>
    </location>
</feature>
<accession>A0A5A7NY98</accession>
<keyword evidence="3" id="KW-1185">Reference proteome</keyword>
<feature type="compositionally biased region" description="Basic and acidic residues" evidence="1">
    <location>
        <begin position="1"/>
        <end position="13"/>
    </location>
</feature>
<evidence type="ECO:0000313" key="2">
    <source>
        <dbReference type="EMBL" id="GER25281.1"/>
    </source>
</evidence>
<dbReference type="EMBL" id="BKCP01000002">
    <property type="protein sequence ID" value="GER25281.1"/>
    <property type="molecule type" value="Genomic_DNA"/>
</dbReference>
<evidence type="ECO:0000256" key="1">
    <source>
        <dbReference type="SAM" id="MobiDB-lite"/>
    </source>
</evidence>
<sequence length="183" mass="20745">MEDGEEKEKRKVQEGQCQPRSGPNCRQNQRHTDSHGFRRPVPKPQVREGEAGGTARPGSWQRRNPITGDFPTTCREVVAARENRSPSRSPRHREHPSAIPSSRRLLAAKSPPLQLNDLCHPRIRPSRASPETPPPHAWPQPSPNRRRSLATSTYQALTSVTDEQTRPFFPDELQRAVVVRGHR</sequence>
<feature type="compositionally biased region" description="Pro residues" evidence="1">
    <location>
        <begin position="131"/>
        <end position="142"/>
    </location>
</feature>
<name>A0A5A7NY98_STRAF</name>
<gene>
    <name evidence="2" type="ORF">STAS_00856</name>
</gene>
<organism evidence="2 3">
    <name type="scientific">Striga asiatica</name>
    <name type="common">Asiatic witchweed</name>
    <name type="synonym">Buchnera asiatica</name>
    <dbReference type="NCBI Taxonomy" id="4170"/>
    <lineage>
        <taxon>Eukaryota</taxon>
        <taxon>Viridiplantae</taxon>
        <taxon>Streptophyta</taxon>
        <taxon>Embryophyta</taxon>
        <taxon>Tracheophyta</taxon>
        <taxon>Spermatophyta</taxon>
        <taxon>Magnoliopsida</taxon>
        <taxon>eudicotyledons</taxon>
        <taxon>Gunneridae</taxon>
        <taxon>Pentapetalae</taxon>
        <taxon>asterids</taxon>
        <taxon>lamiids</taxon>
        <taxon>Lamiales</taxon>
        <taxon>Orobanchaceae</taxon>
        <taxon>Buchnereae</taxon>
        <taxon>Striga</taxon>
    </lineage>
</organism>
<protein>
    <submittedName>
        <fullName evidence="2">NIMA (never in mitosis)</fullName>
    </submittedName>
</protein>
<dbReference type="AlphaFoldDB" id="A0A5A7NY98"/>
<proteinExistence type="predicted"/>